<name>A0A809SF17_9BACT</name>
<sequence>MDKAAIDPVGLTQAVARSSLLASLTQAQKETLLGACRLKRAQKGEVIWLVGSHVDFFGLVIEGFVKMVRGTSKGAEVILEIFGPGQIFGLFGSIEGLGCPLTAIAITNATYAQVPKETFRPIYEGSHTIKDELLRRALTRLHSTTHLMTALTKGRIEQRVAVLLKVLASSYGVEANGHMTIEIPLTRQDLADMAGTTVETTIRVMSRWQKSGVIRTDHHLITLLKPSRIDEVIDT</sequence>
<dbReference type="GO" id="GO:0003700">
    <property type="term" value="F:DNA-binding transcription factor activity"/>
    <property type="evidence" value="ECO:0007669"/>
    <property type="project" value="TreeGrafter"/>
</dbReference>
<evidence type="ECO:0000313" key="6">
    <source>
        <dbReference type="EMBL" id="BBO24414.1"/>
    </source>
</evidence>
<dbReference type="Proteomes" id="UP000662873">
    <property type="component" value="Chromosome"/>
</dbReference>
<evidence type="ECO:0000259" key="4">
    <source>
        <dbReference type="PROSITE" id="PS50042"/>
    </source>
</evidence>
<dbReference type="InterPro" id="IPR018490">
    <property type="entry name" value="cNMP-bd_dom_sf"/>
</dbReference>
<dbReference type="PROSITE" id="PS51063">
    <property type="entry name" value="HTH_CRP_2"/>
    <property type="match status" value="1"/>
</dbReference>
<keyword evidence="3" id="KW-0804">Transcription</keyword>
<organism evidence="6 7">
    <name type="scientific">Candidatus Nitrosymbiomonas proteolyticus</name>
    <dbReference type="NCBI Taxonomy" id="2608984"/>
    <lineage>
        <taxon>Bacteria</taxon>
        <taxon>Bacillati</taxon>
        <taxon>Armatimonadota</taxon>
        <taxon>Armatimonadota incertae sedis</taxon>
        <taxon>Candidatus Nitrosymbiomonas</taxon>
    </lineage>
</organism>
<protein>
    <submittedName>
        <fullName evidence="6">cAMP-binding protein-cataboliteactivator and regulatory subunit of cAMP-dependent protein kinase</fullName>
    </submittedName>
</protein>
<dbReference type="Pfam" id="PF13545">
    <property type="entry name" value="HTH_Crp_2"/>
    <property type="match status" value="1"/>
</dbReference>
<dbReference type="Gene3D" id="2.60.120.10">
    <property type="entry name" value="Jelly Rolls"/>
    <property type="match status" value="1"/>
</dbReference>
<keyword evidence="2" id="KW-0238">DNA-binding</keyword>
<keyword evidence="1" id="KW-0805">Transcription regulation</keyword>
<reference evidence="6" key="1">
    <citation type="journal article" name="DNA Res.">
        <title>The physiological potential of anammox bacteria as revealed by their core genome structure.</title>
        <authorList>
            <person name="Okubo T."/>
            <person name="Toyoda A."/>
            <person name="Fukuhara K."/>
            <person name="Uchiyama I."/>
            <person name="Harigaya Y."/>
            <person name="Kuroiwa M."/>
            <person name="Suzuki T."/>
            <person name="Murakami Y."/>
            <person name="Suwa Y."/>
            <person name="Takami H."/>
        </authorList>
    </citation>
    <scope>NUCLEOTIDE SEQUENCE</scope>
    <source>
        <strain evidence="6">317325-2</strain>
    </source>
</reference>
<dbReference type="SMART" id="SM00100">
    <property type="entry name" value="cNMP"/>
    <property type="match status" value="1"/>
</dbReference>
<feature type="domain" description="HTH crp-type" evidence="5">
    <location>
        <begin position="154"/>
        <end position="227"/>
    </location>
</feature>
<dbReference type="AlphaFoldDB" id="A0A809SF17"/>
<dbReference type="PROSITE" id="PS50042">
    <property type="entry name" value="CNMP_BINDING_3"/>
    <property type="match status" value="1"/>
</dbReference>
<dbReference type="CDD" id="cd00038">
    <property type="entry name" value="CAP_ED"/>
    <property type="match status" value="1"/>
</dbReference>
<dbReference type="SMART" id="SM00419">
    <property type="entry name" value="HTH_CRP"/>
    <property type="match status" value="1"/>
</dbReference>
<feature type="domain" description="Cyclic nucleotide-binding" evidence="4">
    <location>
        <begin position="20"/>
        <end position="140"/>
    </location>
</feature>
<dbReference type="InterPro" id="IPR036390">
    <property type="entry name" value="WH_DNA-bd_sf"/>
</dbReference>
<evidence type="ECO:0000259" key="5">
    <source>
        <dbReference type="PROSITE" id="PS51063"/>
    </source>
</evidence>
<dbReference type="InterPro" id="IPR014710">
    <property type="entry name" value="RmlC-like_jellyroll"/>
</dbReference>
<dbReference type="PANTHER" id="PTHR24567:SF28">
    <property type="entry name" value="LISTERIOLYSIN REGULATORY PROTEIN"/>
    <property type="match status" value="1"/>
</dbReference>
<dbReference type="InterPro" id="IPR000595">
    <property type="entry name" value="cNMP-bd_dom"/>
</dbReference>
<evidence type="ECO:0000256" key="2">
    <source>
        <dbReference type="ARBA" id="ARBA00023125"/>
    </source>
</evidence>
<dbReference type="PANTHER" id="PTHR24567">
    <property type="entry name" value="CRP FAMILY TRANSCRIPTIONAL REGULATORY PROTEIN"/>
    <property type="match status" value="1"/>
</dbReference>
<dbReference type="EMBL" id="AP021858">
    <property type="protein sequence ID" value="BBO24414.1"/>
    <property type="molecule type" value="Genomic_DNA"/>
</dbReference>
<gene>
    <name evidence="6" type="ORF">NPRO_20090</name>
</gene>
<evidence type="ECO:0000256" key="1">
    <source>
        <dbReference type="ARBA" id="ARBA00023015"/>
    </source>
</evidence>
<evidence type="ECO:0000313" key="7">
    <source>
        <dbReference type="Proteomes" id="UP000662873"/>
    </source>
</evidence>
<dbReference type="SUPFAM" id="SSF51206">
    <property type="entry name" value="cAMP-binding domain-like"/>
    <property type="match status" value="1"/>
</dbReference>
<dbReference type="Pfam" id="PF00027">
    <property type="entry name" value="cNMP_binding"/>
    <property type="match status" value="1"/>
</dbReference>
<dbReference type="GO" id="GO:0005829">
    <property type="term" value="C:cytosol"/>
    <property type="evidence" value="ECO:0007669"/>
    <property type="project" value="TreeGrafter"/>
</dbReference>
<dbReference type="InterPro" id="IPR036388">
    <property type="entry name" value="WH-like_DNA-bd_sf"/>
</dbReference>
<dbReference type="InterPro" id="IPR050397">
    <property type="entry name" value="Env_Response_Regulators"/>
</dbReference>
<dbReference type="InterPro" id="IPR012318">
    <property type="entry name" value="HTH_CRP"/>
</dbReference>
<accession>A0A809SF17</accession>
<dbReference type="GO" id="GO:0003677">
    <property type="term" value="F:DNA binding"/>
    <property type="evidence" value="ECO:0007669"/>
    <property type="project" value="UniProtKB-KW"/>
</dbReference>
<dbReference type="KEGG" id="npy:NPRO_20090"/>
<dbReference type="SUPFAM" id="SSF46785">
    <property type="entry name" value="Winged helix' DNA-binding domain"/>
    <property type="match status" value="1"/>
</dbReference>
<dbReference type="Gene3D" id="1.10.10.10">
    <property type="entry name" value="Winged helix-like DNA-binding domain superfamily/Winged helix DNA-binding domain"/>
    <property type="match status" value="1"/>
</dbReference>
<dbReference type="PRINTS" id="PR00034">
    <property type="entry name" value="HTHCRP"/>
</dbReference>
<proteinExistence type="predicted"/>
<evidence type="ECO:0000256" key="3">
    <source>
        <dbReference type="ARBA" id="ARBA00023163"/>
    </source>
</evidence>